<dbReference type="PANTHER" id="PTHR31672:SF13">
    <property type="entry name" value="F-BOX PROTEIN CPR30-LIKE"/>
    <property type="match status" value="1"/>
</dbReference>
<name>A0A7J7MFR6_9MAGN</name>
<organism evidence="2 3">
    <name type="scientific">Kingdonia uniflora</name>
    <dbReference type="NCBI Taxonomy" id="39325"/>
    <lineage>
        <taxon>Eukaryota</taxon>
        <taxon>Viridiplantae</taxon>
        <taxon>Streptophyta</taxon>
        <taxon>Embryophyta</taxon>
        <taxon>Tracheophyta</taxon>
        <taxon>Spermatophyta</taxon>
        <taxon>Magnoliopsida</taxon>
        <taxon>Ranunculales</taxon>
        <taxon>Circaeasteraceae</taxon>
        <taxon>Kingdonia</taxon>
    </lineage>
</organism>
<dbReference type="Pfam" id="PF00646">
    <property type="entry name" value="F-box"/>
    <property type="match status" value="1"/>
</dbReference>
<dbReference type="SMART" id="SM00256">
    <property type="entry name" value="FBOX"/>
    <property type="match status" value="1"/>
</dbReference>
<evidence type="ECO:0000259" key="1">
    <source>
        <dbReference type="SMART" id="SM00256"/>
    </source>
</evidence>
<keyword evidence="3" id="KW-1185">Reference proteome</keyword>
<accession>A0A7J7MFR6</accession>
<comment type="caution">
    <text evidence="2">The sequence shown here is derived from an EMBL/GenBank/DDBJ whole genome shotgun (WGS) entry which is preliminary data.</text>
</comment>
<dbReference type="Gene3D" id="1.20.1280.50">
    <property type="match status" value="1"/>
</dbReference>
<dbReference type="Proteomes" id="UP000541444">
    <property type="component" value="Unassembled WGS sequence"/>
</dbReference>
<feature type="domain" description="F-box" evidence="1">
    <location>
        <begin position="29"/>
        <end position="69"/>
    </location>
</feature>
<proteinExistence type="predicted"/>
<dbReference type="SUPFAM" id="SSF50965">
    <property type="entry name" value="Galactose oxidase, central domain"/>
    <property type="match status" value="1"/>
</dbReference>
<protein>
    <recommendedName>
        <fullName evidence="1">F-box domain-containing protein</fullName>
    </recommendedName>
</protein>
<evidence type="ECO:0000313" key="3">
    <source>
        <dbReference type="Proteomes" id="UP000541444"/>
    </source>
</evidence>
<dbReference type="CDD" id="cd22157">
    <property type="entry name" value="F-box_AtFBW1-like"/>
    <property type="match status" value="1"/>
</dbReference>
<dbReference type="Pfam" id="PF07734">
    <property type="entry name" value="FBA_1"/>
    <property type="match status" value="1"/>
</dbReference>
<dbReference type="InterPro" id="IPR011043">
    <property type="entry name" value="Gal_Oxase/kelch_b-propeller"/>
</dbReference>
<gene>
    <name evidence="2" type="ORF">GIB67_000959</name>
</gene>
<sequence length="387" mass="45650">MPRYGKVYVRRSKRRYGQIYRRRESDNVPPSEIISEILLRLPAKSVGRFKCVCKLWRDFISDPSFPALHFKLTKENNQKLMLSTSDWLLPISFDKYVQNEMCEWDQLVKIKRPVNDKSTEIIGSCDGLILIIFNFNDRVISLWNPTTRDFKIIQKAYILKYPRYGFGYDESTNDYKVVSFQFYTGADCRVCVYSLRNNSWRTFERDIPFVHQLPGILVNGNLHWIIRDREYFDLGKTLLCFDLKDEEFRVVSLPEVKFDRSSLKVDALGGLLCFHWCCGSNTHVWQMKEYGVKKSWTKLFSTKEFPVGNTFYHVKLWHATKDGKILIEVYKGQIYLIDTIHKTAKRCGIRDVDSVIETLYVENLLSFKPRSRWKKQLEGNNKVNMGI</sequence>
<dbReference type="InterPro" id="IPR050796">
    <property type="entry name" value="SCF_F-box_component"/>
</dbReference>
<dbReference type="InterPro" id="IPR036047">
    <property type="entry name" value="F-box-like_dom_sf"/>
</dbReference>
<dbReference type="NCBIfam" id="TIGR01640">
    <property type="entry name" value="F_box_assoc_1"/>
    <property type="match status" value="1"/>
</dbReference>
<reference evidence="2 3" key="1">
    <citation type="journal article" date="2020" name="IScience">
        <title>Genome Sequencing of the Endangered Kingdonia uniflora (Circaeasteraceae, Ranunculales) Reveals Potential Mechanisms of Evolutionary Specialization.</title>
        <authorList>
            <person name="Sun Y."/>
            <person name="Deng T."/>
            <person name="Zhang A."/>
            <person name="Moore M.J."/>
            <person name="Landis J.B."/>
            <person name="Lin N."/>
            <person name="Zhang H."/>
            <person name="Zhang X."/>
            <person name="Huang J."/>
            <person name="Zhang X."/>
            <person name="Sun H."/>
            <person name="Wang H."/>
        </authorList>
    </citation>
    <scope>NUCLEOTIDE SEQUENCE [LARGE SCALE GENOMIC DNA]</scope>
    <source>
        <strain evidence="2">TB1705</strain>
        <tissue evidence="2">Leaf</tissue>
    </source>
</reference>
<dbReference type="InterPro" id="IPR017451">
    <property type="entry name" value="F-box-assoc_interact_dom"/>
</dbReference>
<dbReference type="AlphaFoldDB" id="A0A7J7MFR6"/>
<dbReference type="EMBL" id="JACGCM010001557">
    <property type="protein sequence ID" value="KAF6153726.1"/>
    <property type="molecule type" value="Genomic_DNA"/>
</dbReference>
<dbReference type="SUPFAM" id="SSF81383">
    <property type="entry name" value="F-box domain"/>
    <property type="match status" value="1"/>
</dbReference>
<dbReference type="OrthoDB" id="591557at2759"/>
<dbReference type="PANTHER" id="PTHR31672">
    <property type="entry name" value="BNACNNG10540D PROTEIN"/>
    <property type="match status" value="1"/>
</dbReference>
<dbReference type="InterPro" id="IPR006527">
    <property type="entry name" value="F-box-assoc_dom_typ1"/>
</dbReference>
<dbReference type="InterPro" id="IPR001810">
    <property type="entry name" value="F-box_dom"/>
</dbReference>
<evidence type="ECO:0000313" key="2">
    <source>
        <dbReference type="EMBL" id="KAF6153726.1"/>
    </source>
</evidence>